<feature type="region of interest" description="Disordered" evidence="1">
    <location>
        <begin position="21"/>
        <end position="46"/>
    </location>
</feature>
<organism evidence="2 3">
    <name type="scientific">Tetraparma gracilis</name>
    <dbReference type="NCBI Taxonomy" id="2962635"/>
    <lineage>
        <taxon>Eukaryota</taxon>
        <taxon>Sar</taxon>
        <taxon>Stramenopiles</taxon>
        <taxon>Ochrophyta</taxon>
        <taxon>Bolidophyceae</taxon>
        <taxon>Parmales</taxon>
        <taxon>Triparmaceae</taxon>
        <taxon>Tetraparma</taxon>
    </lineage>
</organism>
<comment type="caution">
    <text evidence="2">The sequence shown here is derived from an EMBL/GenBank/DDBJ whole genome shotgun (WGS) entry which is preliminary data.</text>
</comment>
<protein>
    <submittedName>
        <fullName evidence="2">Uncharacterized protein</fullName>
    </submittedName>
</protein>
<feature type="region of interest" description="Disordered" evidence="1">
    <location>
        <begin position="321"/>
        <end position="345"/>
    </location>
</feature>
<feature type="non-terminal residue" evidence="2">
    <location>
        <position position="483"/>
    </location>
</feature>
<feature type="compositionally biased region" description="Pro residues" evidence="1">
    <location>
        <begin position="31"/>
        <end position="44"/>
    </location>
</feature>
<evidence type="ECO:0000313" key="2">
    <source>
        <dbReference type="EMBL" id="GMI39191.1"/>
    </source>
</evidence>
<feature type="compositionally biased region" description="Low complexity" evidence="1">
    <location>
        <begin position="303"/>
        <end position="312"/>
    </location>
</feature>
<keyword evidence="3" id="KW-1185">Reference proteome</keyword>
<gene>
    <name evidence="2" type="ORF">TeGR_g6996</name>
</gene>
<reference evidence="2 3" key="1">
    <citation type="journal article" date="2023" name="Commun. Biol.">
        <title>Genome analysis of Parmales, the sister group of diatoms, reveals the evolutionary specialization of diatoms from phago-mixotrophs to photoautotrophs.</title>
        <authorList>
            <person name="Ban H."/>
            <person name="Sato S."/>
            <person name="Yoshikawa S."/>
            <person name="Yamada K."/>
            <person name="Nakamura Y."/>
            <person name="Ichinomiya M."/>
            <person name="Sato N."/>
            <person name="Blanc-Mathieu R."/>
            <person name="Endo H."/>
            <person name="Kuwata A."/>
            <person name="Ogata H."/>
        </authorList>
    </citation>
    <scope>NUCLEOTIDE SEQUENCE [LARGE SCALE GENOMIC DNA]</scope>
</reference>
<proteinExistence type="predicted"/>
<sequence length="483" mass="50658">MPPLPPLTLLSIVTQTTSSLAKSISGDLSSLPPPSPSSPRPPQPLRSCVESCYASIRASISSPSLSPPAPPPAPSLGFFDASLLFESRMAEATEGWAPAVRTHLNGLERRIEEHVLLLLEHSCHTVLSSLPAESLPAPPPDKVYALPALSTLLSSLTSSTLASLSALVLHRVESVLAHESRPPSLSLGSARAVADRREMRARRFSADLDAALASSSTAPILDRLLAGLGPRFLDANGSHGSRTRVLETQCLIAAHREAAAGRAGDAVVAAIESELLKPLPELVSQAALKALSASPPTTTNQDASSSSSSLPPSSVSLVSLLPSLPSAPPRRPKSGPELLAIQRPPARPVPGRRLVAVFQHVAHSPEENAGLFEWLGTTGGSREYKDPSLDNRITVTSTPANMPGGWKPSDLCSPRPSPEGCIPASTVSVVFDLGKATFMTLSRIIAQTGDGQAHSLRGWRVALQGPGEVEWEPVRLGSGGRLK</sequence>
<accession>A0ABQ6N2S2</accession>
<dbReference type="Proteomes" id="UP001165060">
    <property type="component" value="Unassembled WGS sequence"/>
</dbReference>
<feature type="region of interest" description="Disordered" evidence="1">
    <location>
        <begin position="293"/>
        <end position="312"/>
    </location>
</feature>
<dbReference type="EMBL" id="BRYB01003591">
    <property type="protein sequence ID" value="GMI39191.1"/>
    <property type="molecule type" value="Genomic_DNA"/>
</dbReference>
<name>A0ABQ6N2S2_9STRA</name>
<evidence type="ECO:0000313" key="3">
    <source>
        <dbReference type="Proteomes" id="UP001165060"/>
    </source>
</evidence>
<evidence type="ECO:0000256" key="1">
    <source>
        <dbReference type="SAM" id="MobiDB-lite"/>
    </source>
</evidence>